<evidence type="ECO:0000256" key="1">
    <source>
        <dbReference type="SAM" id="SignalP"/>
    </source>
</evidence>
<gene>
    <name evidence="2" type="ORF">CUNI_LOCUS6934</name>
</gene>
<feature type="chain" id="PRO_5035785843" evidence="1">
    <location>
        <begin position="22"/>
        <end position="153"/>
    </location>
</feature>
<keyword evidence="3" id="KW-1185">Reference proteome</keyword>
<dbReference type="Proteomes" id="UP000678393">
    <property type="component" value="Unassembled WGS sequence"/>
</dbReference>
<name>A0A8S3Z403_9EUPU</name>
<sequence length="153" mass="16654">MCVNMQTIVLLVWTSVAGTFCQTLTMTNPKVVSSCDNAALAGKDRFTCSGTGQDLAPQNPPTGFSSYIALQLMKPGENGFNQMSPLCRTTFSENACSGGDCITCTYSENVISIQVNRLLTTDESRAVLQIQWLPSHDMRMVVSDNNFTLPEIV</sequence>
<dbReference type="EMBL" id="CAJHNH020001073">
    <property type="protein sequence ID" value="CAG5121376.1"/>
    <property type="molecule type" value="Genomic_DNA"/>
</dbReference>
<proteinExistence type="predicted"/>
<evidence type="ECO:0000313" key="3">
    <source>
        <dbReference type="Proteomes" id="UP000678393"/>
    </source>
</evidence>
<comment type="caution">
    <text evidence="2">The sequence shown here is derived from an EMBL/GenBank/DDBJ whole genome shotgun (WGS) entry which is preliminary data.</text>
</comment>
<protein>
    <submittedName>
        <fullName evidence="2">Uncharacterized protein</fullName>
    </submittedName>
</protein>
<reference evidence="2" key="1">
    <citation type="submission" date="2021-04" db="EMBL/GenBank/DDBJ databases">
        <authorList>
            <consortium name="Molecular Ecology Group"/>
        </authorList>
    </citation>
    <scope>NUCLEOTIDE SEQUENCE</scope>
</reference>
<keyword evidence="1" id="KW-0732">Signal</keyword>
<organism evidence="2 3">
    <name type="scientific">Candidula unifasciata</name>
    <dbReference type="NCBI Taxonomy" id="100452"/>
    <lineage>
        <taxon>Eukaryota</taxon>
        <taxon>Metazoa</taxon>
        <taxon>Spiralia</taxon>
        <taxon>Lophotrochozoa</taxon>
        <taxon>Mollusca</taxon>
        <taxon>Gastropoda</taxon>
        <taxon>Heterobranchia</taxon>
        <taxon>Euthyneura</taxon>
        <taxon>Panpulmonata</taxon>
        <taxon>Eupulmonata</taxon>
        <taxon>Stylommatophora</taxon>
        <taxon>Helicina</taxon>
        <taxon>Helicoidea</taxon>
        <taxon>Geomitridae</taxon>
        <taxon>Candidula</taxon>
    </lineage>
</organism>
<feature type="signal peptide" evidence="1">
    <location>
        <begin position="1"/>
        <end position="21"/>
    </location>
</feature>
<feature type="non-terminal residue" evidence="2">
    <location>
        <position position="1"/>
    </location>
</feature>
<accession>A0A8S3Z403</accession>
<evidence type="ECO:0000313" key="2">
    <source>
        <dbReference type="EMBL" id="CAG5121376.1"/>
    </source>
</evidence>
<dbReference type="AlphaFoldDB" id="A0A8S3Z403"/>